<keyword evidence="7" id="KW-0496">Mitochondrion</keyword>
<evidence type="ECO:0000256" key="2">
    <source>
        <dbReference type="ARBA" id="ARBA00010261"/>
    </source>
</evidence>
<evidence type="ECO:0000256" key="7">
    <source>
        <dbReference type="ARBA" id="ARBA00023128"/>
    </source>
</evidence>
<keyword evidence="10" id="KW-1185">Reference proteome</keyword>
<accession>A0AAN6P1U8</accession>
<evidence type="ECO:0000256" key="1">
    <source>
        <dbReference type="ARBA" id="ARBA00004443"/>
    </source>
</evidence>
<protein>
    <submittedName>
        <fullName evidence="9">NADH dehydrogenase</fullName>
    </submittedName>
</protein>
<evidence type="ECO:0000256" key="5">
    <source>
        <dbReference type="ARBA" id="ARBA00022792"/>
    </source>
</evidence>
<keyword evidence="5" id="KW-0999">Mitochondrion inner membrane</keyword>
<evidence type="ECO:0000313" key="9">
    <source>
        <dbReference type="EMBL" id="KAK3956185.1"/>
    </source>
</evidence>
<comment type="caution">
    <text evidence="9">The sequence shown here is derived from an EMBL/GenBank/DDBJ whole genome shotgun (WGS) entry which is preliminary data.</text>
</comment>
<reference evidence="9" key="1">
    <citation type="journal article" date="2023" name="Mol. Phylogenet. Evol.">
        <title>Genome-scale phylogeny and comparative genomics of the fungal order Sordariales.</title>
        <authorList>
            <person name="Hensen N."/>
            <person name="Bonometti L."/>
            <person name="Westerberg I."/>
            <person name="Brannstrom I.O."/>
            <person name="Guillou S."/>
            <person name="Cros-Aarteil S."/>
            <person name="Calhoun S."/>
            <person name="Haridas S."/>
            <person name="Kuo A."/>
            <person name="Mondo S."/>
            <person name="Pangilinan J."/>
            <person name="Riley R."/>
            <person name="LaButti K."/>
            <person name="Andreopoulos B."/>
            <person name="Lipzen A."/>
            <person name="Chen C."/>
            <person name="Yan M."/>
            <person name="Daum C."/>
            <person name="Ng V."/>
            <person name="Clum A."/>
            <person name="Steindorff A."/>
            <person name="Ohm R.A."/>
            <person name="Martin F."/>
            <person name="Silar P."/>
            <person name="Natvig D.O."/>
            <person name="Lalanne C."/>
            <person name="Gautier V."/>
            <person name="Ament-Velasquez S.L."/>
            <person name="Kruys A."/>
            <person name="Hutchinson M.I."/>
            <person name="Powell A.J."/>
            <person name="Barry K."/>
            <person name="Miller A.N."/>
            <person name="Grigoriev I.V."/>
            <person name="Debuchy R."/>
            <person name="Gladieux P."/>
            <person name="Hiltunen Thoren M."/>
            <person name="Johannesson H."/>
        </authorList>
    </citation>
    <scope>NUCLEOTIDE SEQUENCE</scope>
    <source>
        <strain evidence="9">CBS 626.80</strain>
    </source>
</reference>
<dbReference type="PANTHER" id="PTHR12653:SF0">
    <property type="entry name" value="NADH DEHYDROGENASE [UBIQUINONE] 1 ALPHA SUBCOMPLEX SUBUNIT 5"/>
    <property type="match status" value="1"/>
</dbReference>
<dbReference type="Pfam" id="PF04716">
    <property type="entry name" value="ETC_C1_NDUFA5"/>
    <property type="match status" value="1"/>
</dbReference>
<comment type="similarity">
    <text evidence="2">Belongs to the complex I NDUFA5 subunit family.</text>
</comment>
<proteinExistence type="inferred from homology"/>
<sequence>MRAALRLLASAATGTVRPSTRFLKPGSPTGLTGLGTHPSPRSALLYLYNYTLDKLKQIPEHSLYRQSAEAVTKHRLAIVEQFVPDGYDAWQERARKLLEKHKGDLTARQFDGQHARLAEGPDGRVYFIRQMLTPRDWRDVEWDGAVLDPHFSWVQTGDEKVTVPFGPEEVEKLPDAIRTADRELHELSANREADPDAIRTADRKLHELYANWEKEDPDAFRTFFRELAIKAGGIVAEKSPVEWESEPPLSAEQIAEMEARLGSGLIEEVVQVAEGELKLVDIMAKAKPWEALEEQAPEGQWTYFERKQ</sequence>
<reference evidence="9" key="2">
    <citation type="submission" date="2023-06" db="EMBL/GenBank/DDBJ databases">
        <authorList>
            <consortium name="Lawrence Berkeley National Laboratory"/>
            <person name="Mondo S.J."/>
            <person name="Hensen N."/>
            <person name="Bonometti L."/>
            <person name="Westerberg I."/>
            <person name="Brannstrom I.O."/>
            <person name="Guillou S."/>
            <person name="Cros-Aarteil S."/>
            <person name="Calhoun S."/>
            <person name="Haridas S."/>
            <person name="Kuo A."/>
            <person name="Pangilinan J."/>
            <person name="Riley R."/>
            <person name="Labutti K."/>
            <person name="Andreopoulos B."/>
            <person name="Lipzen A."/>
            <person name="Chen C."/>
            <person name="Yanf M."/>
            <person name="Daum C."/>
            <person name="Ng V."/>
            <person name="Clum A."/>
            <person name="Steindorff A."/>
            <person name="Ohm R."/>
            <person name="Martin F."/>
            <person name="Silar P."/>
            <person name="Natvig D."/>
            <person name="Lalanne C."/>
            <person name="Gautier V."/>
            <person name="Ament-Velasquez S.L."/>
            <person name="Kruys A."/>
            <person name="Hutchinson M.I."/>
            <person name="Powell A.J."/>
            <person name="Barry K."/>
            <person name="Miller A.N."/>
            <person name="Grigoriev I.V."/>
            <person name="Debuchy R."/>
            <person name="Gladieux P."/>
            <person name="Thoren M.H."/>
            <person name="Johannesson H."/>
        </authorList>
    </citation>
    <scope>NUCLEOTIDE SEQUENCE</scope>
    <source>
        <strain evidence="9">CBS 626.80</strain>
    </source>
</reference>
<dbReference type="GO" id="GO:0022904">
    <property type="term" value="P:respiratory electron transport chain"/>
    <property type="evidence" value="ECO:0007669"/>
    <property type="project" value="InterPro"/>
</dbReference>
<evidence type="ECO:0000256" key="8">
    <source>
        <dbReference type="ARBA" id="ARBA00023136"/>
    </source>
</evidence>
<dbReference type="GO" id="GO:0005743">
    <property type="term" value="C:mitochondrial inner membrane"/>
    <property type="evidence" value="ECO:0007669"/>
    <property type="project" value="UniProtKB-SubCell"/>
</dbReference>
<name>A0AAN6P1U8_9PEZI</name>
<keyword evidence="6" id="KW-0249">Electron transport</keyword>
<keyword evidence="8" id="KW-0472">Membrane</keyword>
<dbReference type="EMBL" id="MU859068">
    <property type="protein sequence ID" value="KAK3956185.1"/>
    <property type="molecule type" value="Genomic_DNA"/>
</dbReference>
<evidence type="ECO:0000256" key="4">
    <source>
        <dbReference type="ARBA" id="ARBA00022660"/>
    </source>
</evidence>
<gene>
    <name evidence="9" type="ORF">QBC32DRAFT_331640</name>
</gene>
<keyword evidence="3" id="KW-0813">Transport</keyword>
<keyword evidence="4" id="KW-0679">Respiratory chain</keyword>
<dbReference type="PANTHER" id="PTHR12653">
    <property type="entry name" value="NADH-UBIQUINONE OXIDOREDUCTASE 13 KD-B SUBUNIT"/>
    <property type="match status" value="1"/>
</dbReference>
<dbReference type="Proteomes" id="UP001303222">
    <property type="component" value="Unassembled WGS sequence"/>
</dbReference>
<comment type="subcellular location">
    <subcellularLocation>
        <location evidence="1">Mitochondrion inner membrane</location>
        <topology evidence="1">Peripheral membrane protein</topology>
        <orientation evidence="1">Matrix side</orientation>
    </subcellularLocation>
</comment>
<organism evidence="9 10">
    <name type="scientific">Pseudoneurospora amorphoporcata</name>
    <dbReference type="NCBI Taxonomy" id="241081"/>
    <lineage>
        <taxon>Eukaryota</taxon>
        <taxon>Fungi</taxon>
        <taxon>Dikarya</taxon>
        <taxon>Ascomycota</taxon>
        <taxon>Pezizomycotina</taxon>
        <taxon>Sordariomycetes</taxon>
        <taxon>Sordariomycetidae</taxon>
        <taxon>Sordariales</taxon>
        <taxon>Sordariaceae</taxon>
        <taxon>Pseudoneurospora</taxon>
    </lineage>
</organism>
<evidence type="ECO:0000256" key="6">
    <source>
        <dbReference type="ARBA" id="ARBA00022982"/>
    </source>
</evidence>
<dbReference type="InterPro" id="IPR006806">
    <property type="entry name" value="NDUFA5"/>
</dbReference>
<dbReference type="AlphaFoldDB" id="A0AAN6P1U8"/>
<evidence type="ECO:0000313" key="10">
    <source>
        <dbReference type="Proteomes" id="UP001303222"/>
    </source>
</evidence>
<evidence type="ECO:0000256" key="3">
    <source>
        <dbReference type="ARBA" id="ARBA00022448"/>
    </source>
</evidence>